<name>A0A7F8RAY4_LEPWE</name>
<evidence type="ECO:0000256" key="2">
    <source>
        <dbReference type="ARBA" id="ARBA00022729"/>
    </source>
</evidence>
<feature type="domain" description="Peptidase S1" evidence="9">
    <location>
        <begin position="390"/>
        <end position="631"/>
    </location>
</feature>
<dbReference type="InterPro" id="IPR018114">
    <property type="entry name" value="TRYPSIN_HIS"/>
</dbReference>
<evidence type="ECO:0000313" key="10">
    <source>
        <dbReference type="Proteomes" id="UP000245341"/>
    </source>
</evidence>
<evidence type="ECO:0000256" key="3">
    <source>
        <dbReference type="ARBA" id="ARBA00022801"/>
    </source>
</evidence>
<dbReference type="CTD" id="360226"/>
<dbReference type="InterPro" id="IPR043504">
    <property type="entry name" value="Peptidase_S1_PA_chymotrypsin"/>
</dbReference>
<evidence type="ECO:0000313" key="11">
    <source>
        <dbReference type="RefSeq" id="XP_030890344.1"/>
    </source>
</evidence>
<keyword evidence="6" id="KW-0325">Glycoprotein</keyword>
<accession>A0A7F8RAY4</accession>
<keyword evidence="3 7" id="KW-0378">Hydrolase</keyword>
<dbReference type="GO" id="GO:0004252">
    <property type="term" value="F:serine-type endopeptidase activity"/>
    <property type="evidence" value="ECO:0007669"/>
    <property type="project" value="InterPro"/>
</dbReference>
<keyword evidence="10" id="KW-1185">Reference proteome</keyword>
<dbReference type="InterPro" id="IPR001314">
    <property type="entry name" value="Peptidase_S1A"/>
</dbReference>
<dbReference type="PROSITE" id="PS00135">
    <property type="entry name" value="TRYPSIN_SER"/>
    <property type="match status" value="2"/>
</dbReference>
<proteinExistence type="predicted"/>
<evidence type="ECO:0000256" key="8">
    <source>
        <dbReference type="SAM" id="SignalP"/>
    </source>
</evidence>
<evidence type="ECO:0000256" key="7">
    <source>
        <dbReference type="RuleBase" id="RU363034"/>
    </source>
</evidence>
<evidence type="ECO:0000256" key="1">
    <source>
        <dbReference type="ARBA" id="ARBA00022670"/>
    </source>
</evidence>
<evidence type="ECO:0000259" key="9">
    <source>
        <dbReference type="PROSITE" id="PS50240"/>
    </source>
</evidence>
<evidence type="ECO:0000256" key="5">
    <source>
        <dbReference type="ARBA" id="ARBA00023157"/>
    </source>
</evidence>
<dbReference type="CDD" id="cd00190">
    <property type="entry name" value="Tryp_SPc"/>
    <property type="match status" value="2"/>
</dbReference>
<keyword evidence="5" id="KW-1015">Disulfide bond</keyword>
<dbReference type="FunFam" id="2.40.10.10:FF:000024">
    <property type="entry name" value="Serine protease 53"/>
    <property type="match status" value="2"/>
</dbReference>
<dbReference type="Proteomes" id="UP000245341">
    <property type="component" value="Unplaced"/>
</dbReference>
<dbReference type="SMART" id="SM00020">
    <property type="entry name" value="Tryp_SPc"/>
    <property type="match status" value="2"/>
</dbReference>
<dbReference type="PRINTS" id="PR00722">
    <property type="entry name" value="CHYMOTRYPSIN"/>
</dbReference>
<keyword evidence="4 7" id="KW-0720">Serine protease</keyword>
<evidence type="ECO:0000256" key="6">
    <source>
        <dbReference type="ARBA" id="ARBA00023180"/>
    </source>
</evidence>
<feature type="domain" description="Peptidase S1" evidence="9">
    <location>
        <begin position="51"/>
        <end position="294"/>
    </location>
</feature>
<dbReference type="GeneID" id="102751239"/>
<feature type="chain" id="PRO_5028992021" evidence="8">
    <location>
        <begin position="19"/>
        <end position="660"/>
    </location>
</feature>
<keyword evidence="2 8" id="KW-0732">Signal</keyword>
<dbReference type="Gene3D" id="2.40.10.10">
    <property type="entry name" value="Trypsin-like serine proteases"/>
    <property type="match status" value="3"/>
</dbReference>
<sequence length="660" mass="72015">MELALTAMLLSLLPVALQESTPAVPANLSLPNACAISLDSVCGRPRVSGRIMSGQDAKPGQWPWQVSLREDGQHVCGGSLIAEDWVLTAAHCFDQKQPLSAYVVLLGSLSSYPQAGEPQELQAVAQFITHPEYSAESNRGDIALVQLASPVTFSDLILPVCLPKPGDPLGQSTWCWVTGWGNVDLNQPLPPPFTLKELQLPLIDAQTCDAYYHESSDIPIELPIILEDMLCAGFESGQKDACGGDSGGPLVCKPDGVWTQAGIVSWGSDCGLPKRPGVYINVSMYTTWIASTIQSSDLDMDNSSPRLAGLFVPTVLCWRSCWCERSSGGRSFRIRTSCLQVRRPGRALSRAGPLSRSAEGASSSPLLRPGFENSSLLTWPCGQRTVSTRVVGGKDSELGRWPWQGSLRLWGSHHCGASLLNRRWVLTAAHCFEKHSDPFEWSVQFGELSASPSLWNLQAYYNRYSVEEIILSPMYLGASSYDIALLKLSSSVTYNKYIQPICVLTSSSEFQNRTDCWVTGWGDIQEDQVLPSPYILQEVQVGIINTAICNYLYTQPAFRLDIWGDMICAGHGQGGKDACFGDSGGPLACEKKGLWIQVGIVSWGSGCGRPNRPGVYTNVSRHFNWIRMLLARSPGVPRPAPCRPLLLLPLLWPASLLQLA</sequence>
<evidence type="ECO:0000256" key="4">
    <source>
        <dbReference type="ARBA" id="ARBA00022825"/>
    </source>
</evidence>
<dbReference type="PANTHER" id="PTHR24253">
    <property type="entry name" value="TRANSMEMBRANE PROTEASE SERINE"/>
    <property type="match status" value="1"/>
</dbReference>
<organism evidence="10 11">
    <name type="scientific">Leptonychotes weddellii</name>
    <name type="common">Weddell seal</name>
    <name type="synonym">Otaria weddellii</name>
    <dbReference type="NCBI Taxonomy" id="9713"/>
    <lineage>
        <taxon>Eukaryota</taxon>
        <taxon>Metazoa</taxon>
        <taxon>Chordata</taxon>
        <taxon>Craniata</taxon>
        <taxon>Vertebrata</taxon>
        <taxon>Euteleostomi</taxon>
        <taxon>Mammalia</taxon>
        <taxon>Eutheria</taxon>
        <taxon>Laurasiatheria</taxon>
        <taxon>Carnivora</taxon>
        <taxon>Caniformia</taxon>
        <taxon>Pinnipedia</taxon>
        <taxon>Phocidae</taxon>
        <taxon>Monachinae</taxon>
        <taxon>Lobodontini</taxon>
        <taxon>Leptonychotes</taxon>
    </lineage>
</organism>
<dbReference type="InterPro" id="IPR033116">
    <property type="entry name" value="TRYPSIN_SER"/>
</dbReference>
<dbReference type="KEGG" id="lww:102751239"/>
<dbReference type="GO" id="GO:0006508">
    <property type="term" value="P:proteolysis"/>
    <property type="evidence" value="ECO:0007669"/>
    <property type="project" value="UniProtKB-KW"/>
</dbReference>
<dbReference type="RefSeq" id="XP_030890344.1">
    <property type="nucleotide sequence ID" value="XM_031034484.1"/>
</dbReference>
<gene>
    <name evidence="11" type="primary">PRSS41</name>
</gene>
<dbReference type="PROSITE" id="PS00134">
    <property type="entry name" value="TRYPSIN_HIS"/>
    <property type="match status" value="2"/>
</dbReference>
<dbReference type="OrthoDB" id="93664at2759"/>
<dbReference type="InterPro" id="IPR001254">
    <property type="entry name" value="Trypsin_dom"/>
</dbReference>
<dbReference type="InterPro" id="IPR009003">
    <property type="entry name" value="Peptidase_S1_PA"/>
</dbReference>
<protein>
    <submittedName>
        <fullName evidence="11">Serine protease 41</fullName>
    </submittedName>
</protein>
<reference evidence="11" key="1">
    <citation type="submission" date="2025-08" db="UniProtKB">
        <authorList>
            <consortium name="RefSeq"/>
        </authorList>
    </citation>
    <scope>IDENTIFICATION</scope>
    <source>
        <tissue evidence="11">Liver</tissue>
    </source>
</reference>
<keyword evidence="1 7" id="KW-0645">Protease</keyword>
<dbReference type="AlphaFoldDB" id="A0A7F8RAY4"/>
<dbReference type="SUPFAM" id="SSF50494">
    <property type="entry name" value="Trypsin-like serine proteases"/>
    <property type="match status" value="2"/>
</dbReference>
<dbReference type="Pfam" id="PF00089">
    <property type="entry name" value="Trypsin"/>
    <property type="match status" value="2"/>
</dbReference>
<dbReference type="PROSITE" id="PS50240">
    <property type="entry name" value="TRYPSIN_DOM"/>
    <property type="match status" value="2"/>
</dbReference>
<feature type="signal peptide" evidence="8">
    <location>
        <begin position="1"/>
        <end position="18"/>
    </location>
</feature>
<dbReference type="PANTHER" id="PTHR24253:SF144">
    <property type="entry name" value="CHYMOTRYPSIN-LIKE PROTEASE CTRL-1-RELATED"/>
    <property type="match status" value="1"/>
</dbReference>